<keyword evidence="2" id="KW-1185">Reference proteome</keyword>
<name>A0A484BG72_DRONA</name>
<reference evidence="1 2" key="1">
    <citation type="journal article" date="2019" name="J. Hered.">
        <title>An Improved Genome Assembly for Drosophila navojoa, the Basal Species in the mojavensis Cluster.</title>
        <authorList>
            <person name="Vanderlinde T."/>
            <person name="Dupim E.G."/>
            <person name="Nazario-Yepiz N.O."/>
            <person name="Carvalho A.B."/>
        </authorList>
    </citation>
    <scope>NUCLEOTIDE SEQUENCE [LARGE SCALE GENOMIC DNA]</scope>
    <source>
        <strain evidence="1">Navoj_Jal97</strain>
        <tissue evidence="1">Whole organism</tissue>
    </source>
</reference>
<sequence>MQRCVYTLNSDRSLSPKGLCTKIAIAKSSPTPILKRLRLIQITNFSNSCDELNKANVLNVFPALESVSLFDGCYATNKIRAEHWNTIKLLEYLQIAKEVYHLSDFDAMQLLGFFKTNFTEACRHLLFDNSRHDIILDFDSPWRLNSRSIRELPPMEKFTSHSFFKNFQQLYIVNSNVLTNVLPQQSLAEKFPGRYIRIQRSFYRGNVIWVACALPSGDEPIEVVALLLPSMDSKEVKRCTFLMDELEEYLAPLILASKSWTVLEHESENADILIQVLNECTAAMQGLLNVEVLKNKLPRDAVGALLKTYEILY</sequence>
<organism evidence="1 2">
    <name type="scientific">Drosophila navojoa</name>
    <name type="common">Fruit fly</name>
    <dbReference type="NCBI Taxonomy" id="7232"/>
    <lineage>
        <taxon>Eukaryota</taxon>
        <taxon>Metazoa</taxon>
        <taxon>Ecdysozoa</taxon>
        <taxon>Arthropoda</taxon>
        <taxon>Hexapoda</taxon>
        <taxon>Insecta</taxon>
        <taxon>Pterygota</taxon>
        <taxon>Neoptera</taxon>
        <taxon>Endopterygota</taxon>
        <taxon>Diptera</taxon>
        <taxon>Brachycera</taxon>
        <taxon>Muscomorpha</taxon>
        <taxon>Ephydroidea</taxon>
        <taxon>Drosophilidae</taxon>
        <taxon>Drosophila</taxon>
    </lineage>
</organism>
<proteinExistence type="predicted"/>
<evidence type="ECO:0000313" key="1">
    <source>
        <dbReference type="EMBL" id="TDG46785.1"/>
    </source>
</evidence>
<dbReference type="AlphaFoldDB" id="A0A484BG72"/>
<evidence type="ECO:0000313" key="2">
    <source>
        <dbReference type="Proteomes" id="UP000295192"/>
    </source>
</evidence>
<dbReference type="Proteomes" id="UP000295192">
    <property type="component" value="Unassembled WGS sequence"/>
</dbReference>
<dbReference type="OMA" id="CTKIAIA"/>
<comment type="caution">
    <text evidence="1">The sequence shown here is derived from an EMBL/GenBank/DDBJ whole genome shotgun (WGS) entry which is preliminary data.</text>
</comment>
<gene>
    <name evidence="1" type="ORF">AWZ03_006832</name>
</gene>
<protein>
    <submittedName>
        <fullName evidence="1">Uncharacterized protein</fullName>
    </submittedName>
</protein>
<accession>A0A484BG72</accession>
<dbReference type="EMBL" id="LSRL02000053">
    <property type="protein sequence ID" value="TDG46785.1"/>
    <property type="molecule type" value="Genomic_DNA"/>
</dbReference>